<dbReference type="InterPro" id="IPR036390">
    <property type="entry name" value="WH_DNA-bd_sf"/>
</dbReference>
<evidence type="ECO:0000256" key="1">
    <source>
        <dbReference type="SAM" id="MobiDB-lite"/>
    </source>
</evidence>
<dbReference type="InterPro" id="IPR038461">
    <property type="entry name" value="Schlafen_AlbA_2_dom_sf"/>
</dbReference>
<dbReference type="Gene3D" id="3.30.565.60">
    <property type="match status" value="1"/>
</dbReference>
<gene>
    <name evidence="3" type="ORF">H6B30_07350</name>
</gene>
<feature type="domain" description="Schlafen AlbA-2" evidence="2">
    <location>
        <begin position="6"/>
        <end position="111"/>
    </location>
</feature>
<evidence type="ECO:0000313" key="4">
    <source>
        <dbReference type="Proteomes" id="UP000764045"/>
    </source>
</evidence>
<dbReference type="EMBL" id="JACJJL010000010">
    <property type="protein sequence ID" value="MBM6661566.1"/>
    <property type="molecule type" value="Genomic_DNA"/>
</dbReference>
<dbReference type="PANTHER" id="PTHR30595:SF6">
    <property type="entry name" value="SCHLAFEN ALBA-2 DOMAIN-CONTAINING PROTEIN"/>
    <property type="match status" value="1"/>
</dbReference>
<dbReference type="Proteomes" id="UP000764045">
    <property type="component" value="Unassembled WGS sequence"/>
</dbReference>
<dbReference type="Pfam" id="PF04326">
    <property type="entry name" value="SLFN_AlbA_2"/>
    <property type="match status" value="1"/>
</dbReference>
<dbReference type="SUPFAM" id="SSF46785">
    <property type="entry name" value="Winged helix' DNA-binding domain"/>
    <property type="match status" value="1"/>
</dbReference>
<dbReference type="RefSeq" id="WP_205109175.1">
    <property type="nucleotide sequence ID" value="NZ_JACJJL010000010.1"/>
</dbReference>
<organism evidence="3 4">
    <name type="scientific">Marseilla massiliensis</name>
    <dbReference type="NCBI Taxonomy" id="1841864"/>
    <lineage>
        <taxon>Bacteria</taxon>
        <taxon>Pseudomonadati</taxon>
        <taxon>Bacteroidota</taxon>
        <taxon>Bacteroidia</taxon>
        <taxon>Bacteroidales</taxon>
        <taxon>Prevotellaceae</taxon>
        <taxon>Marseilla</taxon>
    </lineage>
</organism>
<dbReference type="Pfam" id="PF13412">
    <property type="entry name" value="HTH_24"/>
    <property type="match status" value="1"/>
</dbReference>
<evidence type="ECO:0000259" key="2">
    <source>
        <dbReference type="Pfam" id="PF04326"/>
    </source>
</evidence>
<protein>
    <submittedName>
        <fullName evidence="3">DNA binding domain-containing protein</fullName>
    </submittedName>
</protein>
<dbReference type="Pfam" id="PF13749">
    <property type="entry name" value="HATPase_c_4"/>
    <property type="match status" value="1"/>
</dbReference>
<dbReference type="InterPro" id="IPR007421">
    <property type="entry name" value="Schlafen_AlbA_2_dom"/>
</dbReference>
<dbReference type="Gene3D" id="3.30.950.30">
    <property type="entry name" value="Schlafen, AAA domain"/>
    <property type="match status" value="1"/>
</dbReference>
<proteinExistence type="predicted"/>
<name>A0A938WML8_9BACT</name>
<dbReference type="InterPro" id="IPR036388">
    <property type="entry name" value="WH-like_DNA-bd_sf"/>
</dbReference>
<comment type="caution">
    <text evidence="3">The sequence shown here is derived from an EMBL/GenBank/DDBJ whole genome shotgun (WGS) entry which is preliminary data.</text>
</comment>
<sequence length="462" mass="53176">MNNGIESQNIEFKESWRDEYQKWICGFANAQGGILYVGIKDNGEVCGVQDAKKLMEDIPNKVRDMMGILVDVNLKEKNGKQYLEIMTEAYPYPVSFRGKYYQRSGATNQELKGAALDRFMLRKQGKTWDGVPVPYLKAEDLDNATFDLFRKYAKRSGRMEEADLMDDNHGLLEKLRLYEGSYLKRAAALLFHPDPEKYVTGAFVKIGFFREGMDLVYQDEVHGNLFQQIVKLMDLLCTKYMKAIITYEGIQRIETLPMPREALREALLNACINKDYAEPSPIQIRVYENKVEIINGGVLPEGWTVETLLSSHRSMPYNPDIANTFFRAGEIEAWGRGIERIITACKNGGFSTPEFRYDASGIWTTFKFEYPERVTTQYDPETTQKNDPEKTRNRPETGQQKQENVILELIKENPYIQRKELVSRLGIHESSVKRRLASLQEKGMIKHVGPNKGGYWEVQQGF</sequence>
<accession>A0A938WML8</accession>
<keyword evidence="4" id="KW-1185">Reference proteome</keyword>
<dbReference type="Gene3D" id="1.10.10.10">
    <property type="entry name" value="Winged helix-like DNA-binding domain superfamily/Winged helix DNA-binding domain"/>
    <property type="match status" value="1"/>
</dbReference>
<feature type="region of interest" description="Disordered" evidence="1">
    <location>
        <begin position="374"/>
        <end position="403"/>
    </location>
</feature>
<dbReference type="AlphaFoldDB" id="A0A938WML8"/>
<dbReference type="InterPro" id="IPR038475">
    <property type="entry name" value="RecG_C_sf"/>
</dbReference>
<dbReference type="PANTHER" id="PTHR30595">
    <property type="entry name" value="GLPR-RELATED TRANSCRIPTIONAL REPRESSOR"/>
    <property type="match status" value="1"/>
</dbReference>
<feature type="compositionally biased region" description="Basic and acidic residues" evidence="1">
    <location>
        <begin position="382"/>
        <end position="395"/>
    </location>
</feature>
<reference evidence="3 4" key="1">
    <citation type="journal article" date="2021" name="Sci. Rep.">
        <title>The distribution of antibiotic resistance genes in chicken gut microbiota commensals.</title>
        <authorList>
            <person name="Juricova H."/>
            <person name="Matiasovicova J."/>
            <person name="Kubasova T."/>
            <person name="Cejkova D."/>
            <person name="Rychlik I."/>
        </authorList>
    </citation>
    <scope>NUCLEOTIDE SEQUENCE [LARGE SCALE GENOMIC DNA]</scope>
    <source>
        <strain evidence="3 4">An819</strain>
    </source>
</reference>
<evidence type="ECO:0000313" key="3">
    <source>
        <dbReference type="EMBL" id="MBM6661566.1"/>
    </source>
</evidence>